<gene>
    <name evidence="2" type="ORF">SG34_019045</name>
</gene>
<keyword evidence="3" id="KW-1185">Reference proteome</keyword>
<evidence type="ECO:0000313" key="2">
    <source>
        <dbReference type="EMBL" id="WDE03478.1"/>
    </source>
</evidence>
<dbReference type="EMBL" id="CP059733">
    <property type="protein sequence ID" value="WDE03478.1"/>
    <property type="molecule type" value="Genomic_DNA"/>
</dbReference>
<dbReference type="Proteomes" id="UP000032352">
    <property type="component" value="Chromosome"/>
</dbReference>
<evidence type="ECO:0000256" key="1">
    <source>
        <dbReference type="SAM" id="MobiDB-lite"/>
    </source>
</evidence>
<evidence type="ECO:0000313" key="3">
    <source>
        <dbReference type="Proteomes" id="UP000032352"/>
    </source>
</evidence>
<organism evidence="2 3">
    <name type="scientific">Thalassomonas viridans</name>
    <dbReference type="NCBI Taxonomy" id="137584"/>
    <lineage>
        <taxon>Bacteria</taxon>
        <taxon>Pseudomonadati</taxon>
        <taxon>Pseudomonadota</taxon>
        <taxon>Gammaproteobacteria</taxon>
        <taxon>Alteromonadales</taxon>
        <taxon>Colwelliaceae</taxon>
        <taxon>Thalassomonas</taxon>
    </lineage>
</organism>
<dbReference type="AlphaFoldDB" id="A0AAF0C7A2"/>
<feature type="compositionally biased region" description="Low complexity" evidence="1">
    <location>
        <begin position="1"/>
        <end position="17"/>
    </location>
</feature>
<proteinExistence type="predicted"/>
<reference evidence="2 3" key="1">
    <citation type="journal article" date="2015" name="Genome Announc.">
        <title>Draft Genome Sequences of Marine Isolates of Thalassomonas viridans and Thalassomonas actiniarum.</title>
        <authorList>
            <person name="Olonade I."/>
            <person name="van Zyl L.J."/>
            <person name="Trindade M."/>
        </authorList>
    </citation>
    <scope>NUCLEOTIDE SEQUENCE [LARGE SCALE GENOMIC DNA]</scope>
    <source>
        <strain evidence="2 3">XOM25</strain>
    </source>
</reference>
<sequence length="58" mass="6275">MNNNKSTVNNNVESSTQSRKDLRSQQIDLINCIKVSGAGVFSGDKDKGGCEDCPTDRV</sequence>
<dbReference type="RefSeq" id="WP_161798041.1">
    <property type="nucleotide sequence ID" value="NZ_CP059733.1"/>
</dbReference>
<protein>
    <submittedName>
        <fullName evidence="2">Uncharacterized protein</fullName>
    </submittedName>
</protein>
<accession>A0AAF0C7A2</accession>
<feature type="region of interest" description="Disordered" evidence="1">
    <location>
        <begin position="1"/>
        <end position="22"/>
    </location>
</feature>
<reference evidence="2 3" key="2">
    <citation type="journal article" date="2022" name="Mar. Drugs">
        <title>Bioassay-Guided Fractionation Leads to the Detection of Cholic Acid Generated by the Rare Thalassomonas sp.</title>
        <authorList>
            <person name="Pheiffer F."/>
            <person name="Schneider Y.K."/>
            <person name="Hansen E.H."/>
            <person name="Andersen J.H."/>
            <person name="Isaksson J."/>
            <person name="Busche T."/>
            <person name="R C."/>
            <person name="Kalinowski J."/>
            <person name="Zyl L.V."/>
            <person name="Trindade M."/>
        </authorList>
    </citation>
    <scope>NUCLEOTIDE SEQUENCE [LARGE SCALE GENOMIC DNA]</scope>
    <source>
        <strain evidence="2 3">XOM25</strain>
    </source>
</reference>
<dbReference type="KEGG" id="tvd:SG34_019045"/>
<name>A0AAF0C7A2_9GAMM</name>